<dbReference type="InterPro" id="IPR018247">
    <property type="entry name" value="EF_Hand_1_Ca_BS"/>
</dbReference>
<proteinExistence type="predicted"/>
<evidence type="ECO:0000313" key="7">
    <source>
        <dbReference type="Proteomes" id="UP000254626"/>
    </source>
</evidence>
<dbReference type="InterPro" id="IPR036779">
    <property type="entry name" value="LysM_dom_sf"/>
</dbReference>
<evidence type="ECO:0000256" key="2">
    <source>
        <dbReference type="SAM" id="MobiDB-lite"/>
    </source>
</evidence>
<dbReference type="CDD" id="cd00118">
    <property type="entry name" value="LysM"/>
    <property type="match status" value="1"/>
</dbReference>
<protein>
    <submittedName>
        <fullName evidence="4">AAA family ATPase</fullName>
    </submittedName>
    <submittedName>
        <fullName evidence="5">ATPase AAA</fullName>
    </submittedName>
</protein>
<reference evidence="4" key="2">
    <citation type="submission" date="2018-01" db="EMBL/GenBank/DDBJ databases">
        <title>FDA dAtabase for Regulatory Grade micrObial Sequences (FDA-ARGOS): Supporting development and validation of Infectious Disease Dx tests.</title>
        <authorList>
            <person name="Hoffmann M."/>
            <person name="Allard M."/>
            <person name="Evans P."/>
            <person name="Brown E."/>
            <person name="Tallon L."/>
            <person name="Sadzewicz L."/>
            <person name="Sengamalay N."/>
            <person name="Ott S."/>
            <person name="Godinez A."/>
            <person name="Nagaraj S."/>
            <person name="Vyas G."/>
            <person name="Aluvathingal J."/>
            <person name="Nadendla S."/>
            <person name="Geyer C."/>
            <person name="Sichtig H."/>
        </authorList>
    </citation>
    <scope>NUCLEOTIDE SEQUENCE</scope>
    <source>
        <strain evidence="4">ATCC 33809</strain>
    </source>
</reference>
<keyword evidence="3" id="KW-1133">Transmembrane helix</keyword>
<keyword evidence="3" id="KW-0812">Transmembrane</keyword>
<keyword evidence="6" id="KW-1185">Reference proteome</keyword>
<feature type="coiled-coil region" evidence="1">
    <location>
        <begin position="192"/>
        <end position="261"/>
    </location>
</feature>
<accession>A0AAX2LSY1</accession>
<evidence type="ECO:0000313" key="6">
    <source>
        <dbReference type="Proteomes" id="UP000057088"/>
    </source>
</evidence>
<keyword evidence="3" id="KW-0472">Membrane</keyword>
<evidence type="ECO:0000256" key="3">
    <source>
        <dbReference type="SAM" id="Phobius"/>
    </source>
</evidence>
<evidence type="ECO:0000256" key="1">
    <source>
        <dbReference type="SAM" id="Coils"/>
    </source>
</evidence>
<dbReference type="Gene3D" id="3.10.350.10">
    <property type="entry name" value="LysM domain"/>
    <property type="match status" value="1"/>
</dbReference>
<keyword evidence="1" id="KW-0175">Coiled coil</keyword>
<dbReference type="Proteomes" id="UP000254626">
    <property type="component" value="Unassembled WGS sequence"/>
</dbReference>
<sequence>MRQFFQRLLLPLAVAAVTQTSIVSAEGIRLIGPSGEVQSSPQFSSEIVRNAASSANSEPSTFFGPTTEQDTLWSIATRLKPSAAVTVQQTLLAIYRLNPQAFENQNIHSLIPGSTLRVPSLAQVSSATTQEAINIMAAHQARLNQGEVKPAIQPAPIAKPQPVVEAKTQQVTAKVAETVTAPAMVDTVKPEVEKVEKQIAASDTELVALEEKNHKLRLMVAQMQSEVDNLKQELGDENRIRSEVEKLLQEERVKRDEAQKLAPSALDQLLSNGWMVGLLALIPGLLIGLLVLMLLSRRSKSSSTEPTLQPAQTATPEAAVAPVTVGEPEIDGLDDELLLDDDLFGDTDDSEKLFSDEVDSKDEDDIFADLDESDLDFNLEGEDGQDPFAGIDDDGDLDTEFGSNSGISVNSEEKALGLEEMERALDEATHNANDDDDEAAFDLSDDGDMSQAEIESLLANDGEVEDLESDAIDQSMLDELLSGFGQEDDTADDLDFDTLLDDNLDELMSDPIERELTQTDVKMTSDEDLESLFNSIESQADLETLEAEADNFEETALLDELIDEDVTLDSDSTDLLDELIADEDGLETLELDDDFDVASDKLLNELLDESAPEPSEEFDHNSPTLLDEWVEKEEQPVKTENVASESVEEPVLDDGTEFFEELLEIEQLAQEPTAEFNSDNFKDDLLSSVPEHDPLLEEFNLDDDEESAFEDEAFDFNPEIEGTDSGAEMQPEKTPTAVTVPEPIANEFGVPQDDDWLLDEESESTSEIVEDSQPLSSADFMAELDGAENTEIVESVRDNVSETTSASDDNDVECDFFAAELDDESFDFDELALAEDSEEDALAEAMAQPELSGEPEAEVKEENLAAELADVQAEDEFEFDDLELPEYSEEDALADAITQPELSGEPEAEVKEENLAAEFADVQAEDEYEFDDLELPEYSEEDALADAITQPELSGEPEVKEEGLAADFADAQAEDEFDFGDLELPEYSEEDALADAIAQPELSGEPEAEVKEENLAAEFAGAQAEDEFEFDDLDLPEYSEEDALADAIAQPELSGEPKVKEQDLAAELADVQAEDEFEFDDLELPEYSEEDALADAVTQPELSGEPEVKEEGLTADFADAQADDELEFDDLELPEYSEEDALADAIAQRELSGEPEVKEEGLTADFADAQAGDELEFDDLELPEYSEEDALADAMAQPELSGEPEVKEQDLAAELADAQAEDEFEFDDLELPEYSEEDALADSIASSDIDPERSPEAEAGIDFEAMAHQEFDERSLNSLLDENEENEGFSFDQPIDAQTIDSAGMDIDAMLQMGGEDWNGFSLTPDQQATIPDEVPEEERAVWQSDIQNQQPEVATENWATQEDLADFDPQEKHFMTIDELMAQVEREDTAFNPDDEELKLDVGLNEFPDVIGEISDVDVDSNSEAAGKLDLAKIYMEMNDEKGAVKLLEEAIVDGSDDIRQQAKRLIDVINGRA</sequence>
<dbReference type="NCBIfam" id="TIGR03504">
    <property type="entry name" value="FimV_Cterm"/>
    <property type="match status" value="1"/>
</dbReference>
<feature type="transmembrane region" description="Helical" evidence="3">
    <location>
        <begin position="274"/>
        <end position="295"/>
    </location>
</feature>
<feature type="region of interest" description="Disordered" evidence="2">
    <location>
        <begin position="717"/>
        <end position="738"/>
    </location>
</feature>
<feature type="compositionally biased region" description="Acidic residues" evidence="2">
    <location>
        <begin position="434"/>
        <end position="448"/>
    </location>
</feature>
<dbReference type="RefSeq" id="WP_061056739.1">
    <property type="nucleotide sequence ID" value="NZ_CABLBX010000011.1"/>
</dbReference>
<feature type="region of interest" description="Disordered" evidence="2">
    <location>
        <begin position="427"/>
        <end position="451"/>
    </location>
</feature>
<feature type="region of interest" description="Disordered" evidence="2">
    <location>
        <begin position="838"/>
        <end position="861"/>
    </location>
</feature>
<dbReference type="Proteomes" id="UP000057088">
    <property type="component" value="Chromosome 2"/>
</dbReference>
<evidence type="ECO:0000313" key="4">
    <source>
        <dbReference type="EMBL" id="AMF94981.1"/>
    </source>
</evidence>
<dbReference type="NCBIfam" id="TIGR03505">
    <property type="entry name" value="FimV_core"/>
    <property type="match status" value="1"/>
</dbReference>
<dbReference type="InterPro" id="IPR018392">
    <property type="entry name" value="LysM"/>
</dbReference>
<feature type="region of interest" description="Disordered" evidence="2">
    <location>
        <begin position="885"/>
        <end position="911"/>
    </location>
</feature>
<dbReference type="EMBL" id="CP014035">
    <property type="protein sequence ID" value="AMF94981.1"/>
    <property type="molecule type" value="Genomic_DNA"/>
</dbReference>
<dbReference type="GeneID" id="29385494"/>
<dbReference type="InterPro" id="IPR020012">
    <property type="entry name" value="LysM_FimV"/>
</dbReference>
<feature type="region of interest" description="Disordered" evidence="2">
    <location>
        <begin position="1085"/>
        <end position="1115"/>
    </location>
</feature>
<organism evidence="5 7">
    <name type="scientific">Vibrio fluvialis</name>
    <dbReference type="NCBI Taxonomy" id="676"/>
    <lineage>
        <taxon>Bacteria</taxon>
        <taxon>Pseudomonadati</taxon>
        <taxon>Pseudomonadota</taxon>
        <taxon>Gammaproteobacteria</taxon>
        <taxon>Vibrionales</taxon>
        <taxon>Vibrionaceae</taxon>
        <taxon>Vibrio</taxon>
    </lineage>
</organism>
<reference evidence="6" key="1">
    <citation type="submission" date="2015-12" db="EMBL/GenBank/DDBJ databases">
        <title>FDA dAtabase for Regulatory Grade micrObial Sequences (FDA-ARGOS): Supporting development and validation of Infectious Disease Dx tests.</title>
        <authorList>
            <person name="Hoffmann M."/>
            <person name="Allard M."/>
            <person name="Evans P."/>
            <person name="Brown E."/>
            <person name="Tallon L.J."/>
            <person name="Sadzewicz L."/>
            <person name="Sengamalay N."/>
            <person name="Ott S."/>
            <person name="Godinez A."/>
            <person name="Nagaraj S."/>
            <person name="Vyas G."/>
            <person name="Aluvathingal J."/>
            <person name="Nadendla S."/>
            <person name="Geyer C."/>
            <person name="Sichtig H."/>
        </authorList>
    </citation>
    <scope>NUCLEOTIDE SEQUENCE [LARGE SCALE GENOMIC DNA]</scope>
    <source>
        <strain evidence="6">ATCC 33809</strain>
    </source>
</reference>
<dbReference type="InterPro" id="IPR020011">
    <property type="entry name" value="FimV_C"/>
</dbReference>
<dbReference type="KEGG" id="vfl:AL536_16200"/>
<reference evidence="5 7" key="3">
    <citation type="submission" date="2018-06" db="EMBL/GenBank/DDBJ databases">
        <authorList>
            <consortium name="Pathogen Informatics"/>
            <person name="Doyle S."/>
        </authorList>
    </citation>
    <scope>NUCLEOTIDE SEQUENCE [LARGE SCALE GENOMIC DNA]</scope>
    <source>
        <strain evidence="5 7">NCTC11327</strain>
    </source>
</reference>
<dbReference type="PROSITE" id="PS00018">
    <property type="entry name" value="EF_HAND_1"/>
    <property type="match status" value="1"/>
</dbReference>
<dbReference type="InterPro" id="IPR038440">
    <property type="entry name" value="FimV_C_sf"/>
</dbReference>
<evidence type="ECO:0000313" key="5">
    <source>
        <dbReference type="EMBL" id="SUP26587.1"/>
    </source>
</evidence>
<dbReference type="Gene3D" id="1.20.58.2200">
    <property type="match status" value="1"/>
</dbReference>
<dbReference type="EMBL" id="UHIP01000001">
    <property type="protein sequence ID" value="SUP26587.1"/>
    <property type="molecule type" value="Genomic_DNA"/>
</dbReference>
<gene>
    <name evidence="4" type="ORF">AL536_16200</name>
    <name evidence="5" type="ORF">NCTC11327_01991</name>
</gene>
<name>A0AAX2LSY1_VIBFL</name>
<feature type="region of interest" description="Disordered" evidence="2">
    <location>
        <begin position="789"/>
        <end position="812"/>
    </location>
</feature>